<dbReference type="Proteomes" id="UP001168821">
    <property type="component" value="Unassembled WGS sequence"/>
</dbReference>
<dbReference type="AlphaFoldDB" id="A0AA38MAH7"/>
<organism evidence="1 2">
    <name type="scientific">Zophobas morio</name>
    <dbReference type="NCBI Taxonomy" id="2755281"/>
    <lineage>
        <taxon>Eukaryota</taxon>
        <taxon>Metazoa</taxon>
        <taxon>Ecdysozoa</taxon>
        <taxon>Arthropoda</taxon>
        <taxon>Hexapoda</taxon>
        <taxon>Insecta</taxon>
        <taxon>Pterygota</taxon>
        <taxon>Neoptera</taxon>
        <taxon>Endopterygota</taxon>
        <taxon>Coleoptera</taxon>
        <taxon>Polyphaga</taxon>
        <taxon>Cucujiformia</taxon>
        <taxon>Tenebrionidae</taxon>
        <taxon>Zophobas</taxon>
    </lineage>
</organism>
<proteinExistence type="predicted"/>
<reference evidence="1" key="1">
    <citation type="journal article" date="2023" name="G3 (Bethesda)">
        <title>Whole genome assemblies of Zophobas morio and Tenebrio molitor.</title>
        <authorList>
            <person name="Kaur S."/>
            <person name="Stinson S.A."/>
            <person name="diCenzo G.C."/>
        </authorList>
    </citation>
    <scope>NUCLEOTIDE SEQUENCE</scope>
    <source>
        <strain evidence="1">QUZm001</strain>
    </source>
</reference>
<sequence>MEIISCPRSKSLYFKKFKKYGTNHYRNIFNQYRSRSKTLTDKRFRLYINNMQATLSTNPKKFWNCIQQKKGHSRILGIMHYKDITLQKPADIVNGFGHFFKSVYMSANTTPPDTITTDIDDDIIMVISNITSNEVYQPLKLSKNSFTSRADGREVHPSEEISFKRLSYCTD</sequence>
<keyword evidence="2" id="KW-1185">Reference proteome</keyword>
<evidence type="ECO:0000313" key="2">
    <source>
        <dbReference type="Proteomes" id="UP001168821"/>
    </source>
</evidence>
<dbReference type="EMBL" id="JALNTZ010000006">
    <property type="protein sequence ID" value="KAJ3649745.1"/>
    <property type="molecule type" value="Genomic_DNA"/>
</dbReference>
<evidence type="ECO:0000313" key="1">
    <source>
        <dbReference type="EMBL" id="KAJ3649745.1"/>
    </source>
</evidence>
<accession>A0AA38MAH7</accession>
<name>A0AA38MAH7_9CUCU</name>
<gene>
    <name evidence="1" type="ORF">Zmor_021469</name>
</gene>
<protein>
    <submittedName>
        <fullName evidence="1">Uncharacterized protein</fullName>
    </submittedName>
</protein>
<comment type="caution">
    <text evidence="1">The sequence shown here is derived from an EMBL/GenBank/DDBJ whole genome shotgun (WGS) entry which is preliminary data.</text>
</comment>